<keyword evidence="6" id="KW-1133">Transmembrane helix</keyword>
<feature type="transmembrane region" description="Helical" evidence="6">
    <location>
        <begin position="321"/>
        <end position="343"/>
    </location>
</feature>
<dbReference type="AlphaFoldDB" id="A0A1F5A5E1"/>
<feature type="domain" description="Glycosyltransferase 2-like" evidence="7">
    <location>
        <begin position="37"/>
        <end position="158"/>
    </location>
</feature>
<dbReference type="SUPFAM" id="SSF53448">
    <property type="entry name" value="Nucleotide-diphospho-sugar transferases"/>
    <property type="match status" value="1"/>
</dbReference>
<dbReference type="Pfam" id="PF00535">
    <property type="entry name" value="Glycos_transf_2"/>
    <property type="match status" value="1"/>
</dbReference>
<evidence type="ECO:0000313" key="9">
    <source>
        <dbReference type="Proteomes" id="UP000177701"/>
    </source>
</evidence>
<keyword evidence="4 8" id="KW-0808">Transferase</keyword>
<keyword evidence="3" id="KW-0328">Glycosyltransferase</keyword>
<dbReference type="Proteomes" id="UP000177701">
    <property type="component" value="Unassembled WGS sequence"/>
</dbReference>
<dbReference type="GO" id="GO:0016757">
    <property type="term" value="F:glycosyltransferase activity"/>
    <property type="evidence" value="ECO:0007669"/>
    <property type="project" value="UniProtKB-KW"/>
</dbReference>
<evidence type="ECO:0000256" key="5">
    <source>
        <dbReference type="ARBA" id="ARBA00023136"/>
    </source>
</evidence>
<evidence type="ECO:0000256" key="4">
    <source>
        <dbReference type="ARBA" id="ARBA00022679"/>
    </source>
</evidence>
<protein>
    <submittedName>
        <fullName evidence="8">Glycosyl transferase</fullName>
    </submittedName>
</protein>
<feature type="transmembrane region" description="Helical" evidence="6">
    <location>
        <begin position="259"/>
        <end position="282"/>
    </location>
</feature>
<dbReference type="CDD" id="cd00761">
    <property type="entry name" value="Glyco_tranf_GTA_type"/>
    <property type="match status" value="1"/>
</dbReference>
<keyword evidence="5 6" id="KW-0472">Membrane</keyword>
<dbReference type="InterPro" id="IPR029044">
    <property type="entry name" value="Nucleotide-diphossugar_trans"/>
</dbReference>
<feature type="transmembrane region" description="Helical" evidence="6">
    <location>
        <begin position="294"/>
        <end position="309"/>
    </location>
</feature>
<gene>
    <name evidence="8" type="ORF">A2V47_00630</name>
</gene>
<evidence type="ECO:0000313" key="8">
    <source>
        <dbReference type="EMBL" id="OGD13781.1"/>
    </source>
</evidence>
<evidence type="ECO:0000256" key="1">
    <source>
        <dbReference type="ARBA" id="ARBA00004236"/>
    </source>
</evidence>
<sequence length="356" mass="40954">MKHFILILSFIIGWLLWLRKIRFLEAKNLQNKNICLSVIIPAMNEEHNIGKILNTLKTQNYKPHEIIVVNDNSTDKTASVVSSFTDIDTISLKKEPPKGWIGKPWSCWNGYLKSTGDLLLFLDADVELSREALESLVTEYIKHGGLISVWPYQRFEKFYEHLIMPFNLIAISSINSFSLFQKSNPIGVFGPVILTSRSDYEKTGGHLAVKNQVVEDLKIGKIFLEKGIGVTNILGGEIIKFRMYPKGLKQLFEGLSKNMAFGAIQIGMINFLVLGLWFGGIYSSFFYCLSNSEYLIYYPLFALQIYMLIRKTGNYSFWDVVFYPLHFIFFLIVFLSSIFKKFILRSVTWKGRKINV</sequence>
<dbReference type="EMBL" id="MEYH01000100">
    <property type="protein sequence ID" value="OGD13781.1"/>
    <property type="molecule type" value="Genomic_DNA"/>
</dbReference>
<comment type="subcellular location">
    <subcellularLocation>
        <location evidence="1">Cell membrane</location>
    </subcellularLocation>
</comment>
<dbReference type="PANTHER" id="PTHR43646:SF2">
    <property type="entry name" value="GLYCOSYLTRANSFERASE 2-LIKE DOMAIN-CONTAINING PROTEIN"/>
    <property type="match status" value="1"/>
</dbReference>
<evidence type="ECO:0000259" key="7">
    <source>
        <dbReference type="Pfam" id="PF00535"/>
    </source>
</evidence>
<comment type="caution">
    <text evidence="8">The sequence shown here is derived from an EMBL/GenBank/DDBJ whole genome shotgun (WGS) entry which is preliminary data.</text>
</comment>
<proteinExistence type="predicted"/>
<dbReference type="InterPro" id="IPR001173">
    <property type="entry name" value="Glyco_trans_2-like"/>
</dbReference>
<name>A0A1F5A5E1_9BACT</name>
<evidence type="ECO:0000256" key="3">
    <source>
        <dbReference type="ARBA" id="ARBA00022676"/>
    </source>
</evidence>
<keyword evidence="2" id="KW-1003">Cell membrane</keyword>
<reference evidence="8 9" key="1">
    <citation type="journal article" date="2016" name="Nat. Commun.">
        <title>Thousands of microbial genomes shed light on interconnected biogeochemical processes in an aquifer system.</title>
        <authorList>
            <person name="Anantharaman K."/>
            <person name="Brown C.T."/>
            <person name="Hug L.A."/>
            <person name="Sharon I."/>
            <person name="Castelle C.J."/>
            <person name="Probst A.J."/>
            <person name="Thomas B.C."/>
            <person name="Singh A."/>
            <person name="Wilkins M.J."/>
            <person name="Karaoz U."/>
            <person name="Brodie E.L."/>
            <person name="Williams K.H."/>
            <person name="Hubbard S.S."/>
            <person name="Banfield J.F."/>
        </authorList>
    </citation>
    <scope>NUCLEOTIDE SEQUENCE [LARGE SCALE GENOMIC DNA]</scope>
</reference>
<organism evidence="8 9">
    <name type="scientific">Candidatus Sediminicultor quintus</name>
    <dbReference type="NCBI Taxonomy" id="1797291"/>
    <lineage>
        <taxon>Bacteria</taxon>
        <taxon>Pseudomonadati</taxon>
        <taxon>Atribacterota</taxon>
        <taxon>Candidatus Phoenicimicrobiia</taxon>
        <taxon>Candidatus Pheonicimicrobiales</taxon>
        <taxon>Candidatus Phoenicimicrobiaceae</taxon>
        <taxon>Candidatus Sediminicultor</taxon>
    </lineage>
</organism>
<dbReference type="GO" id="GO:0005886">
    <property type="term" value="C:plasma membrane"/>
    <property type="evidence" value="ECO:0007669"/>
    <property type="project" value="UniProtKB-SubCell"/>
</dbReference>
<dbReference type="Gene3D" id="3.90.550.10">
    <property type="entry name" value="Spore Coat Polysaccharide Biosynthesis Protein SpsA, Chain A"/>
    <property type="match status" value="1"/>
</dbReference>
<evidence type="ECO:0000256" key="6">
    <source>
        <dbReference type="SAM" id="Phobius"/>
    </source>
</evidence>
<dbReference type="PANTHER" id="PTHR43646">
    <property type="entry name" value="GLYCOSYLTRANSFERASE"/>
    <property type="match status" value="1"/>
</dbReference>
<dbReference type="STRING" id="1797291.A2V47_00630"/>
<keyword evidence="6" id="KW-0812">Transmembrane</keyword>
<accession>A0A1F5A5E1</accession>
<evidence type="ECO:0000256" key="2">
    <source>
        <dbReference type="ARBA" id="ARBA00022475"/>
    </source>
</evidence>